<evidence type="ECO:0000313" key="3">
    <source>
        <dbReference type="EMBL" id="RUS31367.1"/>
    </source>
</evidence>
<dbReference type="EMBL" id="RBNJ01003037">
    <property type="protein sequence ID" value="RUS31367.1"/>
    <property type="molecule type" value="Genomic_DNA"/>
</dbReference>
<organism evidence="3 4">
    <name type="scientific">Jimgerdemannia flammicorona</name>
    <dbReference type="NCBI Taxonomy" id="994334"/>
    <lineage>
        <taxon>Eukaryota</taxon>
        <taxon>Fungi</taxon>
        <taxon>Fungi incertae sedis</taxon>
        <taxon>Mucoromycota</taxon>
        <taxon>Mucoromycotina</taxon>
        <taxon>Endogonomycetes</taxon>
        <taxon>Endogonales</taxon>
        <taxon>Endogonaceae</taxon>
        <taxon>Jimgerdemannia</taxon>
    </lineage>
</organism>
<sequence length="326" mass="34574">MSSTTIVTRFSLVLLATAALFVLTNPASAVPSNPERRCPAHQPPVWKQLAFGLQPAIAPMVCKRSLIEHLSNIAKRGFLFGFPDFACGVCPSCGTCGHSAPKQYAPEYVAPPVVDQPQTIQLNNANSVYVQIPQSASASIPSPIEPESPIKPETPIEPESPTKPETSIEPESPTKPETPIEPESPTKSETPVEPETPETSDIPTPQPSQSEIETTTEQPTSPPETQILTQTETVRITETATIIQPAGQNTVVATPPPQVVVVNPALQMGAIMPTPVAVTPASCIDACPVAPVNVHPCDAAVPIAAYETMETVMCKPQAKAILVHIN</sequence>
<comment type="caution">
    <text evidence="3">The sequence shown here is derived from an EMBL/GenBank/DDBJ whole genome shotgun (WGS) entry which is preliminary data.</text>
</comment>
<evidence type="ECO:0000256" key="1">
    <source>
        <dbReference type="SAM" id="MobiDB-lite"/>
    </source>
</evidence>
<dbReference type="AlphaFoldDB" id="A0A433QNM3"/>
<gene>
    <name evidence="3" type="ORF">BC938DRAFT_477973</name>
</gene>
<dbReference type="Proteomes" id="UP000274822">
    <property type="component" value="Unassembled WGS sequence"/>
</dbReference>
<feature type="chain" id="PRO_5019173055" evidence="2">
    <location>
        <begin position="30"/>
        <end position="326"/>
    </location>
</feature>
<reference evidence="3 4" key="1">
    <citation type="journal article" date="2018" name="New Phytol.">
        <title>Phylogenomics of Endogonaceae and evolution of mycorrhizas within Mucoromycota.</title>
        <authorList>
            <person name="Chang Y."/>
            <person name="Desiro A."/>
            <person name="Na H."/>
            <person name="Sandor L."/>
            <person name="Lipzen A."/>
            <person name="Clum A."/>
            <person name="Barry K."/>
            <person name="Grigoriev I.V."/>
            <person name="Martin F.M."/>
            <person name="Stajich J.E."/>
            <person name="Smith M.E."/>
            <person name="Bonito G."/>
            <person name="Spatafora J.W."/>
        </authorList>
    </citation>
    <scope>NUCLEOTIDE SEQUENCE [LARGE SCALE GENOMIC DNA]</scope>
    <source>
        <strain evidence="3 4">AD002</strain>
    </source>
</reference>
<evidence type="ECO:0000256" key="2">
    <source>
        <dbReference type="SAM" id="SignalP"/>
    </source>
</evidence>
<feature type="compositionally biased region" description="Low complexity" evidence="1">
    <location>
        <begin position="207"/>
        <end position="227"/>
    </location>
</feature>
<keyword evidence="4" id="KW-1185">Reference proteome</keyword>
<keyword evidence="2" id="KW-0732">Signal</keyword>
<protein>
    <submittedName>
        <fullName evidence="3">Uncharacterized protein</fullName>
    </submittedName>
</protein>
<feature type="signal peptide" evidence="2">
    <location>
        <begin position="1"/>
        <end position="29"/>
    </location>
</feature>
<evidence type="ECO:0000313" key="4">
    <source>
        <dbReference type="Proteomes" id="UP000274822"/>
    </source>
</evidence>
<feature type="region of interest" description="Disordered" evidence="1">
    <location>
        <begin position="138"/>
        <end position="227"/>
    </location>
</feature>
<name>A0A433QNM3_9FUNG</name>
<feature type="compositionally biased region" description="Low complexity" evidence="1">
    <location>
        <begin position="139"/>
        <end position="200"/>
    </location>
</feature>
<proteinExistence type="predicted"/>
<accession>A0A433QNM3</accession>